<dbReference type="CDD" id="cd03443">
    <property type="entry name" value="PaaI_thioesterase"/>
    <property type="match status" value="1"/>
</dbReference>
<dbReference type="AlphaFoldDB" id="A0AAX3AM60"/>
<keyword evidence="3" id="KW-1185">Reference proteome</keyword>
<dbReference type="SUPFAM" id="SSF54637">
    <property type="entry name" value="Thioesterase/thiol ester dehydrase-isomerase"/>
    <property type="match status" value="1"/>
</dbReference>
<dbReference type="Pfam" id="PF03061">
    <property type="entry name" value="4HBT"/>
    <property type="match status" value="1"/>
</dbReference>
<name>A0AAX3AM60_HALDO</name>
<protein>
    <submittedName>
        <fullName evidence="2">PaaI family thioesterase</fullName>
    </submittedName>
</protein>
<feature type="domain" description="Thioesterase" evidence="1">
    <location>
        <begin position="48"/>
        <end position="111"/>
    </location>
</feature>
<evidence type="ECO:0000259" key="1">
    <source>
        <dbReference type="Pfam" id="PF03061"/>
    </source>
</evidence>
<accession>A0AAX3AM60</accession>
<dbReference type="Gene3D" id="3.10.129.10">
    <property type="entry name" value="Hotdog Thioesterase"/>
    <property type="match status" value="1"/>
</dbReference>
<dbReference type="GeneID" id="71762642"/>
<proteinExistence type="predicted"/>
<dbReference type="KEGG" id="hdo:MUK72_12300"/>
<dbReference type="EMBL" id="CP095005">
    <property type="protein sequence ID" value="UOO94741.1"/>
    <property type="molecule type" value="Genomic_DNA"/>
</dbReference>
<dbReference type="InterPro" id="IPR029069">
    <property type="entry name" value="HotDog_dom_sf"/>
</dbReference>
<dbReference type="RefSeq" id="WP_244701238.1">
    <property type="nucleotide sequence ID" value="NZ_BAAADN010000026.1"/>
</dbReference>
<dbReference type="InterPro" id="IPR006683">
    <property type="entry name" value="Thioestr_dom"/>
</dbReference>
<evidence type="ECO:0000313" key="2">
    <source>
        <dbReference type="EMBL" id="UOO94741.1"/>
    </source>
</evidence>
<reference evidence="2" key="1">
    <citation type="submission" date="2022-04" db="EMBL/GenBank/DDBJ databases">
        <title>Sequencing and genomic assembly of Halococcus dombrowskii.</title>
        <authorList>
            <person name="Lim S.W."/>
            <person name="MacLea K.S."/>
        </authorList>
    </citation>
    <scope>NUCLEOTIDE SEQUENCE</scope>
    <source>
        <strain evidence="2">H4</strain>
    </source>
</reference>
<evidence type="ECO:0000313" key="3">
    <source>
        <dbReference type="Proteomes" id="UP000830542"/>
    </source>
</evidence>
<organism evidence="2 3">
    <name type="scientific">Halococcus dombrowskii</name>
    <dbReference type="NCBI Taxonomy" id="179637"/>
    <lineage>
        <taxon>Archaea</taxon>
        <taxon>Methanobacteriati</taxon>
        <taxon>Methanobacteriota</taxon>
        <taxon>Stenosarchaea group</taxon>
        <taxon>Halobacteria</taxon>
        <taxon>Halobacteriales</taxon>
        <taxon>Halococcaceae</taxon>
        <taxon>Halococcus</taxon>
    </lineage>
</organism>
<sequence>MNETHFRKLERMYRRAPINADEGTSLTVAEGTATLDVPISSESHHPLGAVHGAVYFKALDDAAFFAANSLVEDVFVLTTHFDIHLERPVSDGTIHAEGRVVNDNPNQLIAEAVAHDDAGNELARGSGVFQRSNSELTADIGYE</sequence>
<gene>
    <name evidence="2" type="ORF">MUK72_12300</name>
</gene>
<dbReference type="Proteomes" id="UP000830542">
    <property type="component" value="Chromosome"/>
</dbReference>